<dbReference type="PANTHER" id="PTHR21495">
    <property type="entry name" value="NUCLEOPORIN-RELATED"/>
    <property type="match status" value="1"/>
</dbReference>
<evidence type="ECO:0000256" key="4">
    <source>
        <dbReference type="RuleBase" id="RU363099"/>
    </source>
</evidence>
<keyword evidence="4" id="KW-0052">Apoplast</keyword>
<dbReference type="InterPro" id="IPR004265">
    <property type="entry name" value="Dirigent"/>
</dbReference>
<dbReference type="GO" id="GO:0048046">
    <property type="term" value="C:apoplast"/>
    <property type="evidence" value="ECO:0007669"/>
    <property type="project" value="UniProtKB-SubCell"/>
</dbReference>
<comment type="function">
    <text evidence="4">Dirigent proteins impart stereoselectivity on the phenoxy radical-coupling reaction, yielding optically active lignans from two molecules of coniferyl alcohol in the biosynthesis of lignans, flavonolignans, and alkaloids and thus plays a central role in plant secondary metabolism.</text>
</comment>
<gene>
    <name evidence="5" type="ORF">Sradi_2791200</name>
</gene>
<comment type="caution">
    <text evidence="5">The sequence shown here is derived from an EMBL/GenBank/DDBJ whole genome shotgun (WGS) entry which is preliminary data.</text>
</comment>
<dbReference type="Pfam" id="PF03018">
    <property type="entry name" value="Dirigent"/>
    <property type="match status" value="1"/>
</dbReference>
<dbReference type="InterPro" id="IPR044859">
    <property type="entry name" value="Allene_oxi_cyc_Dirigent"/>
</dbReference>
<protein>
    <recommendedName>
        <fullName evidence="4">Dirigent protein</fullName>
    </recommendedName>
</protein>
<reference evidence="5" key="1">
    <citation type="submission" date="2020-06" db="EMBL/GenBank/DDBJ databases">
        <authorList>
            <person name="Li T."/>
            <person name="Hu X."/>
            <person name="Zhang T."/>
            <person name="Song X."/>
            <person name="Zhang H."/>
            <person name="Dai N."/>
            <person name="Sheng W."/>
            <person name="Hou X."/>
            <person name="Wei L."/>
        </authorList>
    </citation>
    <scope>NUCLEOTIDE SEQUENCE</scope>
    <source>
        <strain evidence="5">G02</strain>
        <tissue evidence="5">Leaf</tissue>
    </source>
</reference>
<reference evidence="5" key="2">
    <citation type="journal article" date="2024" name="Plant">
        <title>Genomic evolution and insights into agronomic trait innovations of Sesamum species.</title>
        <authorList>
            <person name="Miao H."/>
            <person name="Wang L."/>
            <person name="Qu L."/>
            <person name="Liu H."/>
            <person name="Sun Y."/>
            <person name="Le M."/>
            <person name="Wang Q."/>
            <person name="Wei S."/>
            <person name="Zheng Y."/>
            <person name="Lin W."/>
            <person name="Duan Y."/>
            <person name="Cao H."/>
            <person name="Xiong S."/>
            <person name="Wang X."/>
            <person name="Wei L."/>
            <person name="Li C."/>
            <person name="Ma Q."/>
            <person name="Ju M."/>
            <person name="Zhao R."/>
            <person name="Li G."/>
            <person name="Mu C."/>
            <person name="Tian Q."/>
            <person name="Mei H."/>
            <person name="Zhang T."/>
            <person name="Gao T."/>
            <person name="Zhang H."/>
        </authorList>
    </citation>
    <scope>NUCLEOTIDE SEQUENCE</scope>
    <source>
        <strain evidence="5">G02</strain>
    </source>
</reference>
<comment type="subcellular location">
    <subcellularLocation>
        <location evidence="4">Secreted</location>
        <location evidence="4">Extracellular space</location>
        <location evidence="4">Apoplast</location>
    </subcellularLocation>
</comment>
<feature type="signal peptide" evidence="4">
    <location>
        <begin position="1"/>
        <end position="21"/>
    </location>
</feature>
<comment type="subunit">
    <text evidence="2 4">Homodimer.</text>
</comment>
<dbReference type="AlphaFoldDB" id="A0AAW2RUX1"/>
<evidence type="ECO:0000256" key="1">
    <source>
        <dbReference type="ARBA" id="ARBA00010746"/>
    </source>
</evidence>
<evidence type="ECO:0000313" key="5">
    <source>
        <dbReference type="EMBL" id="KAL0383969.1"/>
    </source>
</evidence>
<keyword evidence="4" id="KW-0732">Signal</keyword>
<evidence type="ECO:0000256" key="3">
    <source>
        <dbReference type="ARBA" id="ARBA00022525"/>
    </source>
</evidence>
<dbReference type="Gene3D" id="2.40.480.10">
    <property type="entry name" value="Allene oxide cyclase-like"/>
    <property type="match status" value="1"/>
</dbReference>
<organism evidence="5">
    <name type="scientific">Sesamum radiatum</name>
    <name type="common">Black benniseed</name>
    <dbReference type="NCBI Taxonomy" id="300843"/>
    <lineage>
        <taxon>Eukaryota</taxon>
        <taxon>Viridiplantae</taxon>
        <taxon>Streptophyta</taxon>
        <taxon>Embryophyta</taxon>
        <taxon>Tracheophyta</taxon>
        <taxon>Spermatophyta</taxon>
        <taxon>Magnoliopsida</taxon>
        <taxon>eudicotyledons</taxon>
        <taxon>Gunneridae</taxon>
        <taxon>Pentapetalae</taxon>
        <taxon>asterids</taxon>
        <taxon>lamiids</taxon>
        <taxon>Lamiales</taxon>
        <taxon>Pedaliaceae</taxon>
        <taxon>Sesamum</taxon>
    </lineage>
</organism>
<dbReference type="PROSITE" id="PS51257">
    <property type="entry name" value="PROKAR_LIPOPROTEIN"/>
    <property type="match status" value="1"/>
</dbReference>
<evidence type="ECO:0000256" key="2">
    <source>
        <dbReference type="ARBA" id="ARBA00011738"/>
    </source>
</evidence>
<name>A0AAW2RUX1_SESRA</name>
<dbReference type="GO" id="GO:0009699">
    <property type="term" value="P:phenylpropanoid biosynthetic process"/>
    <property type="evidence" value="ECO:0007669"/>
    <property type="project" value="UniProtKB-ARBA"/>
</dbReference>
<comment type="similarity">
    <text evidence="1 4">Belongs to the plant dirigent protein family.</text>
</comment>
<proteinExistence type="inferred from homology"/>
<keyword evidence="3 4" id="KW-0964">Secreted</keyword>
<accession>A0AAW2RUX1</accession>
<sequence>MAKLLISISLIFIVISSLSIACIPSGYARKQGPVDIENVWFQNICQGNEKVAKLHFYVQDVLSGQNKTVYEVARASITSNSPTTFGQVRVVDDLLTAEPDINSEVVGRVQGLITSADLETSALAMNLNFVFTSGQYSGSTISILGRNQIMNKERELPVVGGTGVFRFARGYAITSTHSYDVETSYGILEYTIYTTYVDGSSMRLQANM</sequence>
<feature type="chain" id="PRO_5043099359" description="Dirigent protein" evidence="4">
    <location>
        <begin position="22"/>
        <end position="208"/>
    </location>
</feature>
<dbReference type="EMBL" id="JACGWJ010000012">
    <property type="protein sequence ID" value="KAL0383969.1"/>
    <property type="molecule type" value="Genomic_DNA"/>
</dbReference>